<dbReference type="Proteomes" id="UP000249873">
    <property type="component" value="Chromosome"/>
</dbReference>
<dbReference type="RefSeq" id="WP_111372019.1">
    <property type="nucleotide sequence ID" value="NZ_CP029480.1"/>
</dbReference>
<evidence type="ECO:0000313" key="2">
    <source>
        <dbReference type="Proteomes" id="UP000249873"/>
    </source>
</evidence>
<keyword evidence="2" id="KW-1185">Reference proteome</keyword>
<dbReference type="EMBL" id="CP029480">
    <property type="protein sequence ID" value="AWV98826.1"/>
    <property type="molecule type" value="Genomic_DNA"/>
</dbReference>
<name>A0A2Z4GC78_9BACT</name>
<evidence type="ECO:0000313" key="1">
    <source>
        <dbReference type="EMBL" id="AWV98826.1"/>
    </source>
</evidence>
<dbReference type="OrthoDB" id="9788959at2"/>
<dbReference type="AlphaFoldDB" id="A0A2Z4GC78"/>
<sequence length="282" mass="32801">MSEIINIAFCTDFSDLSKASLESIMFNTWDFRCNIHLIHFVEDENEAESKNSLDKLLSETKLIASEGQNILSKIFVKGDLDQMIDTLNNSNYQIIAIGMPFNASRGESSFISMLIERVNKDLTLIPQGHKIKIENRSTIVVDSENLDNLYLVSLFEEFYRFLHTKITIFLLSDVVLEKDVLEDFHEKIKGILPELNYRLINHDRSNCLENLKSEIEKDGTDYLIVFKNDYFENFMLKLIQNNNQNIKWNFSLYRSYSNPDIIENLKKGIAPYPKIELNYVNA</sequence>
<organism evidence="1 2">
    <name type="scientific">Arcticibacterium luteifluviistationis</name>
    <dbReference type="NCBI Taxonomy" id="1784714"/>
    <lineage>
        <taxon>Bacteria</taxon>
        <taxon>Pseudomonadati</taxon>
        <taxon>Bacteroidota</taxon>
        <taxon>Cytophagia</taxon>
        <taxon>Cytophagales</taxon>
        <taxon>Leadbetterellaceae</taxon>
        <taxon>Arcticibacterium</taxon>
    </lineage>
</organism>
<accession>A0A2Z4GC78</accession>
<proteinExistence type="predicted"/>
<reference evidence="1 2" key="1">
    <citation type="submission" date="2018-05" db="EMBL/GenBank/DDBJ databases">
        <title>Complete genome sequence of Arcticibacterium luteifluviistationis SM1504T, a cytophagaceae bacterium isolated from Arctic surface seawater.</title>
        <authorList>
            <person name="Li Y."/>
            <person name="Qin Q.-L."/>
        </authorList>
    </citation>
    <scope>NUCLEOTIDE SEQUENCE [LARGE SCALE GENOMIC DNA]</scope>
    <source>
        <strain evidence="1 2">SM1504</strain>
    </source>
</reference>
<dbReference type="KEGG" id="als:DJ013_11845"/>
<evidence type="ECO:0008006" key="3">
    <source>
        <dbReference type="Google" id="ProtNLM"/>
    </source>
</evidence>
<gene>
    <name evidence="1" type="ORF">DJ013_11845</name>
</gene>
<protein>
    <recommendedName>
        <fullName evidence="3">UspA domain-containing protein</fullName>
    </recommendedName>
</protein>